<protein>
    <submittedName>
        <fullName evidence="2">Uncharacterized protein</fullName>
    </submittedName>
</protein>
<feature type="compositionally biased region" description="Basic and acidic residues" evidence="1">
    <location>
        <begin position="87"/>
        <end position="102"/>
    </location>
</feature>
<reference evidence="2 3" key="1">
    <citation type="submission" date="2023-09" db="EMBL/GenBank/DDBJ databases">
        <authorList>
            <person name="Rey-Velasco X."/>
        </authorList>
    </citation>
    <scope>NUCLEOTIDE SEQUENCE [LARGE SCALE GENOMIC DNA]</scope>
    <source>
        <strain evidence="2 3">W409</strain>
    </source>
</reference>
<comment type="caution">
    <text evidence="2">The sequence shown here is derived from an EMBL/GenBank/DDBJ whole genome shotgun (WGS) entry which is preliminary data.</text>
</comment>
<name>A0AAW8R1Y4_9ALTE</name>
<dbReference type="EMBL" id="JAVRIE010000002">
    <property type="protein sequence ID" value="MDT0582100.1"/>
    <property type="molecule type" value="Genomic_DNA"/>
</dbReference>
<feature type="region of interest" description="Disordered" evidence="1">
    <location>
        <begin position="56"/>
        <end position="136"/>
    </location>
</feature>
<gene>
    <name evidence="2" type="ORF">RM544_06090</name>
</gene>
<dbReference type="RefSeq" id="WP_311360882.1">
    <property type="nucleotide sequence ID" value="NZ_JAVRIE010000002.1"/>
</dbReference>
<evidence type="ECO:0000313" key="2">
    <source>
        <dbReference type="EMBL" id="MDT0582100.1"/>
    </source>
</evidence>
<dbReference type="AlphaFoldDB" id="A0AAW8R1Y4"/>
<dbReference type="Proteomes" id="UP001249020">
    <property type="component" value="Unassembled WGS sequence"/>
</dbReference>
<keyword evidence="3" id="KW-1185">Reference proteome</keyword>
<sequence>MLYTLRFVLLSILLHGLVIYALFQGFTPYENDKQELKSIKSYLIIEAPKLEAEASAKTEPIQLQEAPSQKEKLSVEKPPEPTPPAEEIIKSELTTHKEEVRSQPEVSKVTGSKEEVNTIDISPALDTDNMDSQSSSLKGVSSYIQNLHQVEVERLSEGALRQYKEPKAIGDPASEPNINKELRQSSTSYAPKEANIIVLSEFGPNEKTIVMDGKCLKVTTTELDDPFWKGPKLWTSSNGCGKYDKFNGQLQKSLDKYLKK</sequence>
<accession>A0AAW8R1Y4</accession>
<feature type="compositionally biased region" description="Basic and acidic residues" evidence="1">
    <location>
        <begin position="68"/>
        <end position="79"/>
    </location>
</feature>
<evidence type="ECO:0000256" key="1">
    <source>
        <dbReference type="SAM" id="MobiDB-lite"/>
    </source>
</evidence>
<organism evidence="2 3">
    <name type="scientific">Brumicola blandensis</name>
    <dbReference type="NCBI Taxonomy" id="3075611"/>
    <lineage>
        <taxon>Bacteria</taxon>
        <taxon>Pseudomonadati</taxon>
        <taxon>Pseudomonadota</taxon>
        <taxon>Gammaproteobacteria</taxon>
        <taxon>Alteromonadales</taxon>
        <taxon>Alteromonadaceae</taxon>
        <taxon>Brumicola</taxon>
    </lineage>
</organism>
<evidence type="ECO:0000313" key="3">
    <source>
        <dbReference type="Proteomes" id="UP001249020"/>
    </source>
</evidence>
<proteinExistence type="predicted"/>